<keyword evidence="3" id="KW-0548">Nucleotidyltransferase</keyword>
<protein>
    <recommendedName>
        <fullName evidence="1">RNA-directed DNA polymerase</fullName>
        <ecNumber evidence="1">2.7.7.49</ecNumber>
    </recommendedName>
</protein>
<evidence type="ECO:0000256" key="8">
    <source>
        <dbReference type="SAM" id="MobiDB-lite"/>
    </source>
</evidence>
<dbReference type="InterPro" id="IPR000477">
    <property type="entry name" value="RT_dom"/>
</dbReference>
<dbReference type="SUPFAM" id="SSF50630">
    <property type="entry name" value="Acid proteases"/>
    <property type="match status" value="1"/>
</dbReference>
<comment type="caution">
    <text evidence="10">The sequence shown here is derived from an EMBL/GenBank/DDBJ whole genome shotgun (WGS) entry which is preliminary data.</text>
</comment>
<dbReference type="InterPro" id="IPR043128">
    <property type="entry name" value="Rev_trsase/Diguanyl_cyclase"/>
</dbReference>
<gene>
    <name evidence="10" type="ORF">ILEXP_LOCUS19804</name>
</gene>
<proteinExistence type="predicted"/>
<dbReference type="PROSITE" id="PS50994">
    <property type="entry name" value="INTEGRASE"/>
    <property type="match status" value="1"/>
</dbReference>
<feature type="region of interest" description="Disordered" evidence="8">
    <location>
        <begin position="149"/>
        <end position="226"/>
    </location>
</feature>
<evidence type="ECO:0000256" key="5">
    <source>
        <dbReference type="ARBA" id="ARBA00022759"/>
    </source>
</evidence>
<dbReference type="Gene3D" id="1.10.340.70">
    <property type="match status" value="1"/>
</dbReference>
<evidence type="ECO:0000256" key="2">
    <source>
        <dbReference type="ARBA" id="ARBA00022679"/>
    </source>
</evidence>
<evidence type="ECO:0000256" key="6">
    <source>
        <dbReference type="ARBA" id="ARBA00022801"/>
    </source>
</evidence>
<evidence type="ECO:0000259" key="9">
    <source>
        <dbReference type="PROSITE" id="PS50994"/>
    </source>
</evidence>
<dbReference type="InterPro" id="IPR012337">
    <property type="entry name" value="RNaseH-like_sf"/>
</dbReference>
<keyword evidence="5" id="KW-0255">Endonuclease</keyword>
<dbReference type="Gene3D" id="3.10.10.10">
    <property type="entry name" value="HIV Type 1 Reverse Transcriptase, subunit A, domain 1"/>
    <property type="match status" value="1"/>
</dbReference>
<dbReference type="Pfam" id="PF17917">
    <property type="entry name" value="RT_RNaseH"/>
    <property type="match status" value="1"/>
</dbReference>
<dbReference type="Pfam" id="PF00078">
    <property type="entry name" value="RVT_1"/>
    <property type="match status" value="1"/>
</dbReference>
<dbReference type="Gene3D" id="3.30.70.270">
    <property type="match status" value="2"/>
</dbReference>
<dbReference type="Pfam" id="PF17921">
    <property type="entry name" value="Integrase_H2C2"/>
    <property type="match status" value="1"/>
</dbReference>
<dbReference type="InterPro" id="IPR041588">
    <property type="entry name" value="Integrase_H2C2"/>
</dbReference>
<dbReference type="GO" id="GO:0016787">
    <property type="term" value="F:hydrolase activity"/>
    <property type="evidence" value="ECO:0007669"/>
    <property type="project" value="UniProtKB-KW"/>
</dbReference>
<dbReference type="FunFam" id="3.10.20.370:FF:000001">
    <property type="entry name" value="Retrovirus-related Pol polyprotein from transposon 17.6-like protein"/>
    <property type="match status" value="1"/>
</dbReference>
<dbReference type="GO" id="GO:0004519">
    <property type="term" value="F:endonuclease activity"/>
    <property type="evidence" value="ECO:0007669"/>
    <property type="project" value="UniProtKB-KW"/>
</dbReference>
<keyword evidence="7" id="KW-0695">RNA-directed DNA polymerase</keyword>
<dbReference type="InterPro" id="IPR021109">
    <property type="entry name" value="Peptidase_aspartic_dom_sf"/>
</dbReference>
<evidence type="ECO:0000256" key="1">
    <source>
        <dbReference type="ARBA" id="ARBA00012493"/>
    </source>
</evidence>
<dbReference type="Pfam" id="PF13650">
    <property type="entry name" value="Asp_protease_2"/>
    <property type="match status" value="1"/>
</dbReference>
<dbReference type="InterPro" id="IPR043502">
    <property type="entry name" value="DNA/RNA_pol_sf"/>
</dbReference>
<evidence type="ECO:0000313" key="11">
    <source>
        <dbReference type="Proteomes" id="UP001642360"/>
    </source>
</evidence>
<dbReference type="PANTHER" id="PTHR37984">
    <property type="entry name" value="PROTEIN CBG26694"/>
    <property type="match status" value="1"/>
</dbReference>
<dbReference type="InterPro" id="IPR041373">
    <property type="entry name" value="RT_RNaseH"/>
</dbReference>
<dbReference type="InterPro" id="IPR036397">
    <property type="entry name" value="RNaseH_sf"/>
</dbReference>
<feature type="region of interest" description="Disordered" evidence="8">
    <location>
        <begin position="267"/>
        <end position="299"/>
    </location>
</feature>
<keyword evidence="2" id="KW-0808">Transferase</keyword>
<evidence type="ECO:0000256" key="4">
    <source>
        <dbReference type="ARBA" id="ARBA00022722"/>
    </source>
</evidence>
<dbReference type="InterPro" id="IPR050951">
    <property type="entry name" value="Retrovirus_Pol_polyprotein"/>
</dbReference>
<dbReference type="GO" id="GO:0003964">
    <property type="term" value="F:RNA-directed DNA polymerase activity"/>
    <property type="evidence" value="ECO:0007669"/>
    <property type="project" value="UniProtKB-KW"/>
</dbReference>
<feature type="compositionally biased region" description="Polar residues" evidence="8">
    <location>
        <begin position="170"/>
        <end position="194"/>
    </location>
</feature>
<organism evidence="10 11">
    <name type="scientific">Ilex paraguariensis</name>
    <name type="common">yerba mate</name>
    <dbReference type="NCBI Taxonomy" id="185542"/>
    <lineage>
        <taxon>Eukaryota</taxon>
        <taxon>Viridiplantae</taxon>
        <taxon>Streptophyta</taxon>
        <taxon>Embryophyta</taxon>
        <taxon>Tracheophyta</taxon>
        <taxon>Spermatophyta</taxon>
        <taxon>Magnoliopsida</taxon>
        <taxon>eudicotyledons</taxon>
        <taxon>Gunneridae</taxon>
        <taxon>Pentapetalae</taxon>
        <taxon>asterids</taxon>
        <taxon>campanulids</taxon>
        <taxon>Aquifoliales</taxon>
        <taxon>Aquifoliaceae</taxon>
        <taxon>Ilex</taxon>
    </lineage>
</organism>
<dbReference type="InterPro" id="IPR001584">
    <property type="entry name" value="Integrase_cat-core"/>
</dbReference>
<dbReference type="CDD" id="cd01647">
    <property type="entry name" value="RT_LTR"/>
    <property type="match status" value="1"/>
</dbReference>
<dbReference type="FunFam" id="3.30.70.270:FF:000020">
    <property type="entry name" value="Transposon Tf2-6 polyprotein-like Protein"/>
    <property type="match status" value="1"/>
</dbReference>
<accession>A0ABC8S435</accession>
<name>A0ABC8S435_9AQUA</name>
<dbReference type="EC" id="2.7.7.49" evidence="1"/>
<dbReference type="PANTHER" id="PTHR37984:SF5">
    <property type="entry name" value="PROTEIN NYNRIN-LIKE"/>
    <property type="match status" value="1"/>
</dbReference>
<feature type="compositionally biased region" description="Pro residues" evidence="8">
    <location>
        <begin position="196"/>
        <end position="209"/>
    </location>
</feature>
<evidence type="ECO:0000313" key="10">
    <source>
        <dbReference type="EMBL" id="CAK9151637.1"/>
    </source>
</evidence>
<dbReference type="EMBL" id="CAUOFW020002160">
    <property type="protein sequence ID" value="CAK9151637.1"/>
    <property type="molecule type" value="Genomic_DNA"/>
</dbReference>
<evidence type="ECO:0000256" key="3">
    <source>
        <dbReference type="ARBA" id="ARBA00022695"/>
    </source>
</evidence>
<feature type="compositionally biased region" description="Low complexity" evidence="8">
    <location>
        <begin position="210"/>
        <end position="219"/>
    </location>
</feature>
<dbReference type="CDD" id="cd09274">
    <property type="entry name" value="RNase_HI_RT_Ty3"/>
    <property type="match status" value="1"/>
</dbReference>
<keyword evidence="11" id="KW-1185">Reference proteome</keyword>
<keyword evidence="6" id="KW-0378">Hydrolase</keyword>
<evidence type="ECO:0000256" key="7">
    <source>
        <dbReference type="ARBA" id="ARBA00022918"/>
    </source>
</evidence>
<dbReference type="SUPFAM" id="SSF56672">
    <property type="entry name" value="DNA/RNA polymerases"/>
    <property type="match status" value="1"/>
</dbReference>
<dbReference type="CDD" id="cd00303">
    <property type="entry name" value="retropepsin_like"/>
    <property type="match status" value="1"/>
</dbReference>
<keyword evidence="4" id="KW-0540">Nuclease</keyword>
<feature type="domain" description="Integrase catalytic" evidence="9">
    <location>
        <begin position="1320"/>
        <end position="1484"/>
    </location>
</feature>
<reference evidence="10 11" key="1">
    <citation type="submission" date="2024-02" db="EMBL/GenBank/DDBJ databases">
        <authorList>
            <person name="Vignale AGUSTIN F."/>
            <person name="Sosa J E."/>
            <person name="Modenutti C."/>
        </authorList>
    </citation>
    <scope>NUCLEOTIDE SEQUENCE [LARGE SCALE GENOMIC DNA]</scope>
</reference>
<dbReference type="Gene3D" id="2.40.70.10">
    <property type="entry name" value="Acid Proteases"/>
    <property type="match status" value="1"/>
</dbReference>
<dbReference type="Pfam" id="PF00665">
    <property type="entry name" value="rve"/>
    <property type="match status" value="1"/>
</dbReference>
<dbReference type="SUPFAM" id="SSF53098">
    <property type="entry name" value="Ribonuclease H-like"/>
    <property type="match status" value="1"/>
</dbReference>
<sequence length="1635" mass="186270">MMCNGEFLNKDPDEALDYFDTLAQNAQSWDITDPTDVPRSSPQKTGQTQGGGIYDLRDREDLFSKIAKLSRKVESLEVNKRHEVSNVSRTEEGCSICECMEHSLSDCPNIPTLKEAYHEQVHAFNQTRQSFSPNSNTYNPGWSNHPNFSWRNENPIPHGSSAYASPMPPKQNQYHGQGQASSSQYPRTNPQGYLSNPPPQNFSPNPPPQSFSQGPSNPSTYQPPHKRNLEDMVHSFIQSQTAINNQNATAINDVRAQLTKLTNSIGASQQEKGKFPAQPQENPRGQHLVESSEPSKESCEQLKAVTTLRSGKEIDKTILPTVSPKTTLPKEKDLLGDADKSEVREEKEREVVEKGKLIDDCVFIPPLPAPFPSRLKPPVKVANYADILEMFKQVKINIPLLDAIKQIPSCAKILKDLCTVKRKLNVHKKAFLTEQVSSILRTNTPPKFKDPGCPTIAITIGNYRVEQALLDLGASVNLLPYSVYQQLQLEELKPTSITLQLADRSIRTPRGVVEDVLVQIDKFYFPVDFIVLDTHPVANLSSQIPVILGRPFLATSNAVINCRNGLMKLAFGNMTMEHNVFNLAKQPGDDEEVSEVNRIDTLVEEHLELEGILKFKEEGIVDLENYDEQEEVEDLKGMERWIPTFEELPHREKKIFPSDEQKPNLELKPLPTHLKYAYLGEGETFPVVISSTLNMEQEKELLEVLRKHKGAIGWTIADIKGISPLICTHRIYLEEDSKPSRQPQRRLNPIMKEVVRDEVLKLLDVGIIFPIADSKWVSPTQVVPKKSGVTVVENDENELIPTRVITGWRVCIDYRKLNACTRKDHFPLPFLDQVLERVAGHLFYYFLDGYSGYNQIEIALEDQEKTTFTCPYGTFAYRRMPFGLCNAPGTFQRCMMGIFSDMVEKIVEVFMDDFSVFGDSFEGCLANLEKVLTRCEEKNLVLNWEKCHFMVTEGIVLGHIVSARGIEVDKSKVEAISNLPTPRAIKGIRSFLGHAGFYRRFIKNFSALARPLTNLLSKEVPFEWSDDCEASFKKLKSMLVTPPIMRPPNWDLPFELMCDASDYAVGAVLGQREENRPYVIHYASKTLNEAQMNYTTTEKELLAVVFALDKFRAYIIGSPIVVFTDHSALKYLLSKQDAKPRLIRWILLLQEFDLTIKDKKGVENVVADHLSRLVVQEADEHIPIPDFFPDEHLLSIHSVCPWYADICNYLATGQTPPQWSPEDRRRFMADVKYFYFDNPYLFKYCPDQIMRRCVPENEQRDVLAFCHSQACGGHFSAKKTSAKILQSGFYWPSLIKDCVSFCKGCDKCQRLGSVTQRNMMPLSPILVIEIFDCWGIDFMGPFPMSFGYLYILLAVDYVSKWVEAIPTKTNDHRVVVKFLKENIFSRFGMPHSIISDGGSHFCNRPFASLMFKYGVTHKVSTAYHPQTNGQAELANREIKNILEKMVNPNRKDWSDRLTDALWAYRTAFKTILGMSPYRLVYGKACHLPVEMEHKAYWAIKTLNFNLRMAGDHRKLELNELEEIRRDAYESSKISKERAKIFHDNSIVRKSFEPGQKVLLYNSRLSIFQGKLRSRWDGPYLVKVAYPNGAVDVQNPENGQTFKVNGQRLKPFFGGFEEQVVEENLMDPVYPEVVKE</sequence>
<dbReference type="Gene3D" id="3.30.420.10">
    <property type="entry name" value="Ribonuclease H-like superfamily/Ribonuclease H"/>
    <property type="match status" value="1"/>
</dbReference>
<feature type="compositionally biased region" description="Polar residues" evidence="8">
    <location>
        <begin position="38"/>
        <end position="47"/>
    </location>
</feature>
<feature type="region of interest" description="Disordered" evidence="8">
    <location>
        <begin position="29"/>
        <end position="54"/>
    </location>
</feature>
<dbReference type="Proteomes" id="UP001642360">
    <property type="component" value="Unassembled WGS sequence"/>
</dbReference>